<dbReference type="Proteomes" id="UP001222027">
    <property type="component" value="Unassembled WGS sequence"/>
</dbReference>
<reference evidence="2 3" key="1">
    <citation type="submission" date="2022-12" db="EMBL/GenBank/DDBJ databases">
        <title>Chromosome-scale assembly of the Ensete ventricosum genome.</title>
        <authorList>
            <person name="Dussert Y."/>
            <person name="Stocks J."/>
            <person name="Wendawek A."/>
            <person name="Woldeyes F."/>
            <person name="Nichols R.A."/>
            <person name="Borrell J.S."/>
        </authorList>
    </citation>
    <scope>NUCLEOTIDE SEQUENCE [LARGE SCALE GENOMIC DNA]</scope>
    <source>
        <strain evidence="3">cv. Maze</strain>
        <tissue evidence="2">Seeds</tissue>
    </source>
</reference>
<sequence>MGSRTTRRRPSTFRSSFAAGRSTRTSCGTTRRSGFLSFLLCRSACMLSNKDLLWDNLPRVVTRIDYSREVSRRPSWGSSSIGFCHLIRRGQQLRLLFFIVAAERGFVLEGRPLGDRWRGG</sequence>
<dbReference type="EMBL" id="JAQQAF010000008">
    <property type="protein sequence ID" value="KAJ8466257.1"/>
    <property type="molecule type" value="Genomic_DNA"/>
</dbReference>
<name>A0AAV8P6P9_ENSVE</name>
<feature type="compositionally biased region" description="Low complexity" evidence="1">
    <location>
        <begin position="12"/>
        <end position="28"/>
    </location>
</feature>
<organism evidence="2 3">
    <name type="scientific">Ensete ventricosum</name>
    <name type="common">Abyssinian banana</name>
    <name type="synonym">Musa ensete</name>
    <dbReference type="NCBI Taxonomy" id="4639"/>
    <lineage>
        <taxon>Eukaryota</taxon>
        <taxon>Viridiplantae</taxon>
        <taxon>Streptophyta</taxon>
        <taxon>Embryophyta</taxon>
        <taxon>Tracheophyta</taxon>
        <taxon>Spermatophyta</taxon>
        <taxon>Magnoliopsida</taxon>
        <taxon>Liliopsida</taxon>
        <taxon>Zingiberales</taxon>
        <taxon>Musaceae</taxon>
        <taxon>Ensete</taxon>
    </lineage>
</organism>
<gene>
    <name evidence="2" type="ORF">OPV22_028809</name>
</gene>
<evidence type="ECO:0000313" key="2">
    <source>
        <dbReference type="EMBL" id="KAJ8466257.1"/>
    </source>
</evidence>
<accession>A0AAV8P6P9</accession>
<dbReference type="AlphaFoldDB" id="A0AAV8P6P9"/>
<evidence type="ECO:0000313" key="3">
    <source>
        <dbReference type="Proteomes" id="UP001222027"/>
    </source>
</evidence>
<evidence type="ECO:0000256" key="1">
    <source>
        <dbReference type="SAM" id="MobiDB-lite"/>
    </source>
</evidence>
<comment type="caution">
    <text evidence="2">The sequence shown here is derived from an EMBL/GenBank/DDBJ whole genome shotgun (WGS) entry which is preliminary data.</text>
</comment>
<feature type="compositionally biased region" description="Basic residues" evidence="1">
    <location>
        <begin position="1"/>
        <end position="11"/>
    </location>
</feature>
<feature type="region of interest" description="Disordered" evidence="1">
    <location>
        <begin position="1"/>
        <end position="28"/>
    </location>
</feature>
<keyword evidence="3" id="KW-1185">Reference proteome</keyword>
<proteinExistence type="predicted"/>
<protein>
    <submittedName>
        <fullName evidence="2">Uncharacterized protein</fullName>
    </submittedName>
</protein>